<dbReference type="AlphaFoldDB" id="B0TBX3"/>
<dbReference type="EMBL" id="CP000930">
    <property type="protein sequence ID" value="ABZ85246.1"/>
    <property type="molecule type" value="Genomic_DNA"/>
</dbReference>
<organism evidence="1 2">
    <name type="scientific">Heliobacterium modesticaldum (strain ATCC 51547 / Ice1)</name>
    <dbReference type="NCBI Taxonomy" id="498761"/>
    <lineage>
        <taxon>Bacteria</taxon>
        <taxon>Bacillati</taxon>
        <taxon>Bacillota</taxon>
        <taxon>Clostridia</taxon>
        <taxon>Eubacteriales</taxon>
        <taxon>Heliobacteriaceae</taxon>
        <taxon>Heliomicrobium</taxon>
    </lineage>
</organism>
<dbReference type="KEGG" id="hmo:HM1_2717"/>
<accession>B0TBX3</accession>
<protein>
    <submittedName>
        <fullName evidence="1">Uncharacterized protein</fullName>
    </submittedName>
</protein>
<evidence type="ECO:0000313" key="1">
    <source>
        <dbReference type="EMBL" id="ABZ85246.1"/>
    </source>
</evidence>
<name>B0TBX3_HELMI</name>
<gene>
    <name evidence="1" type="ORF">HM1_2717</name>
</gene>
<sequence length="58" mass="6722">MARIIPLPRPNLTGKCSECPMAPWCYTQPADRISINPVHTRAMKRAFEQCIHRRSNEK</sequence>
<dbReference type="STRING" id="498761.HM1_2717"/>
<proteinExistence type="predicted"/>
<dbReference type="RefSeq" id="WP_012283730.1">
    <property type="nucleotide sequence ID" value="NC_010337.2"/>
</dbReference>
<dbReference type="HOGENOM" id="CLU_2973212_0_0_9"/>
<reference evidence="1 2" key="1">
    <citation type="journal article" date="2008" name="J. Bacteriol.">
        <title>The genome of Heliobacterium modesticaldum, a phototrophic representative of the Firmicutes containing the simplest photosynthetic apparatus.</title>
        <authorList>
            <person name="Sattley W.M."/>
            <person name="Madigan M.T."/>
            <person name="Swingley W.D."/>
            <person name="Cheung P.C."/>
            <person name="Clocksin K.M."/>
            <person name="Conrad A.L."/>
            <person name="Dejesa L.C."/>
            <person name="Honchak B.M."/>
            <person name="Jung D.O."/>
            <person name="Karbach L.E."/>
            <person name="Kurdoglu A."/>
            <person name="Lahiri S."/>
            <person name="Mastrian S.D."/>
            <person name="Page L.E."/>
            <person name="Taylor H.L."/>
            <person name="Wang Z.T."/>
            <person name="Raymond J."/>
            <person name="Chen M."/>
            <person name="Blankenship R.E."/>
            <person name="Touchman J.W."/>
        </authorList>
    </citation>
    <scope>NUCLEOTIDE SEQUENCE [LARGE SCALE GENOMIC DNA]</scope>
    <source>
        <strain evidence="2">ATCC 51547 / Ice1</strain>
    </source>
</reference>
<dbReference type="Proteomes" id="UP000008550">
    <property type="component" value="Chromosome"/>
</dbReference>
<keyword evidence="2" id="KW-1185">Reference proteome</keyword>
<evidence type="ECO:0000313" key="2">
    <source>
        <dbReference type="Proteomes" id="UP000008550"/>
    </source>
</evidence>